<gene>
    <name evidence="1" type="ORF">BDN72DRAFT_781409</name>
</gene>
<dbReference type="Proteomes" id="UP000308600">
    <property type="component" value="Unassembled WGS sequence"/>
</dbReference>
<proteinExistence type="predicted"/>
<accession>A0ACD2ZZT6</accession>
<dbReference type="EMBL" id="ML209132">
    <property type="protein sequence ID" value="TFK58945.1"/>
    <property type="molecule type" value="Genomic_DNA"/>
</dbReference>
<name>A0ACD2ZZT6_9AGAR</name>
<evidence type="ECO:0000313" key="1">
    <source>
        <dbReference type="EMBL" id="TFK58945.1"/>
    </source>
</evidence>
<keyword evidence="2" id="KW-1185">Reference proteome</keyword>
<protein>
    <submittedName>
        <fullName evidence="1">Uncharacterized protein</fullName>
    </submittedName>
</protein>
<reference evidence="1 2" key="1">
    <citation type="journal article" date="2019" name="Nat. Ecol. Evol.">
        <title>Megaphylogeny resolves global patterns of mushroom evolution.</title>
        <authorList>
            <person name="Varga T."/>
            <person name="Krizsan K."/>
            <person name="Foldi C."/>
            <person name="Dima B."/>
            <person name="Sanchez-Garcia M."/>
            <person name="Sanchez-Ramirez S."/>
            <person name="Szollosi G.J."/>
            <person name="Szarkandi J.G."/>
            <person name="Papp V."/>
            <person name="Albert L."/>
            <person name="Andreopoulos W."/>
            <person name="Angelini C."/>
            <person name="Antonin V."/>
            <person name="Barry K.W."/>
            <person name="Bougher N.L."/>
            <person name="Buchanan P."/>
            <person name="Buyck B."/>
            <person name="Bense V."/>
            <person name="Catcheside P."/>
            <person name="Chovatia M."/>
            <person name="Cooper J."/>
            <person name="Damon W."/>
            <person name="Desjardin D."/>
            <person name="Finy P."/>
            <person name="Geml J."/>
            <person name="Haridas S."/>
            <person name="Hughes K."/>
            <person name="Justo A."/>
            <person name="Karasinski D."/>
            <person name="Kautmanova I."/>
            <person name="Kiss B."/>
            <person name="Kocsube S."/>
            <person name="Kotiranta H."/>
            <person name="LaButti K.M."/>
            <person name="Lechner B.E."/>
            <person name="Liimatainen K."/>
            <person name="Lipzen A."/>
            <person name="Lukacs Z."/>
            <person name="Mihaltcheva S."/>
            <person name="Morgado L.N."/>
            <person name="Niskanen T."/>
            <person name="Noordeloos M.E."/>
            <person name="Ohm R.A."/>
            <person name="Ortiz-Santana B."/>
            <person name="Ovrebo C."/>
            <person name="Racz N."/>
            <person name="Riley R."/>
            <person name="Savchenko A."/>
            <person name="Shiryaev A."/>
            <person name="Soop K."/>
            <person name="Spirin V."/>
            <person name="Szebenyi C."/>
            <person name="Tomsovsky M."/>
            <person name="Tulloss R.E."/>
            <person name="Uehling J."/>
            <person name="Grigoriev I.V."/>
            <person name="Vagvolgyi C."/>
            <person name="Papp T."/>
            <person name="Martin F.M."/>
            <person name="Miettinen O."/>
            <person name="Hibbett D.S."/>
            <person name="Nagy L.G."/>
        </authorList>
    </citation>
    <scope>NUCLEOTIDE SEQUENCE [LARGE SCALE GENOMIC DNA]</scope>
    <source>
        <strain evidence="1 2">NL-1719</strain>
    </source>
</reference>
<sequence>MDPAYDFNFDELTNESAKRQRSLGSVSGGHISLFSSLNIPQEHPLLNWIPYRDQFLQESIRLEGRGLEDGATMVCGSCGESDAPAYHRCESCFDFRFFCGKCIVRNHAANPLHWVQEWNGTFLFRRSLSDLGLKVQLGHPIGEECPSPLPVKGGILTILHINGVHSVRVNYCRCHRAKNRFIQLLRFRLFPATVISPQTAASFELLNFFQLLGFMSKASGFELFQTLTRLTSNIGNPVPNRYKALMCMLREWRHIRLMKRMGQGHKVGGINSATEGSCAVLCPACPQPGINLPPDYNDGPLSKTWIYSLFIAIDANFRLKRLDVSSDISDPDLNGGTAFVVNEKNFKAFLKEFGEKIPDDTSTCNNHDAIKSASVRGGKGIAASGVGTVDCRHDMKRPTSIGDLQKGERYVNMDYMVVSSLKQNAPQRVSPSYDIMCQYIKHFLERLALYAPVHAPNLKHDFDCFIPKWHIAAHRASCQTDYSFYWSPYVGRTDGEAPERGWAAMNGIAASTKEMGPGSRRDTLDDFFGDYNWRKVITISEALFHKVQDAVPERSEHVVCFIELCDAIAETSPEILAVWMKMVQDWEKDRTKPNPFTSTQQGLTIHQVRLELATEDQDRIAKEKATEVQHEVRPSEMLSQGIELEDLQASLEYDYAHLSLHPTPLQSAKLLERRGRLLRRILDWIKVQKGHMPGISALRKDCSALNKSIAEAIPLLMPSDVMKKLKVSQELLEYEWRYRIAQIGTTLDDLRRHLLLRDQMYSSKDRHVRGQRANTRSKGVLDRVQEKVNNDAKKYRRILQQLTNLATVAKNDGTWKATWLPLNDSDISGLKNFDEGIRPTLANGRPSIGKWVLSWIWRRTGFLGGVIHANEGKQAVRIEWCKSRARAHRWQEECHLLKEEMRRVKTYFKYRADEWLALAAASYNAEDEGRRAYAARQAAIFSSMYIRCISDWKDCEAYFDMGEGTTTSVITGDDIRIEYSVPTAV</sequence>
<evidence type="ECO:0000313" key="2">
    <source>
        <dbReference type="Proteomes" id="UP000308600"/>
    </source>
</evidence>
<organism evidence="1 2">
    <name type="scientific">Pluteus cervinus</name>
    <dbReference type="NCBI Taxonomy" id="181527"/>
    <lineage>
        <taxon>Eukaryota</taxon>
        <taxon>Fungi</taxon>
        <taxon>Dikarya</taxon>
        <taxon>Basidiomycota</taxon>
        <taxon>Agaricomycotina</taxon>
        <taxon>Agaricomycetes</taxon>
        <taxon>Agaricomycetidae</taxon>
        <taxon>Agaricales</taxon>
        <taxon>Pluteineae</taxon>
        <taxon>Pluteaceae</taxon>
        <taxon>Pluteus</taxon>
    </lineage>
</organism>